<accession>A0ABD2Q765</accession>
<comment type="caution">
    <text evidence="11">The sequence shown here is derived from an EMBL/GenBank/DDBJ whole genome shotgun (WGS) entry which is preliminary data.</text>
</comment>
<sequence>MAGKQMSDETTTPQDSKPKPSKAERRALQEAQRAAKAAKKPGNAPIPVKNSVKTVEKALKPVADAKILEAASREKEKDSTLPKPASRLYLFKHLAKPSTDECKTFDSYKILPVFKNLGTSIKDGSVRGSSERCLAFISATMTMIRDLKMPEVAIETQNIHNINSFGSTLMTCLDDQAAYIRSLRPLAVTTQSFIQYMKVQVGTLDANMSWEKSREELMQVIDDFKKEQIEMAACAIRNLASKCIDSGEKVCTFGYSSLIAQVILHAWEKTKTDPDFLFSVLVVDAAPNFEARKMLKVLNEAGVPCKYCFLDAVPSISSTISLVLLGAHSLLNNGHVLARIGSAQLAACVPHAPVIVCAETYKFWDQAFSDAYEYNEFACPFGLIKPEALASNNCFPISDEEMLYDSEEARKLFASLNSLHLEYDVLPAQLVTAVVTELGTLPTTSVPVILRVKQTAASIPVV</sequence>
<proteinExistence type="inferred from homology"/>
<evidence type="ECO:0000256" key="10">
    <source>
        <dbReference type="SAM" id="MobiDB-lite"/>
    </source>
</evidence>
<dbReference type="EMBL" id="JBJKFK010000758">
    <property type="protein sequence ID" value="KAL3315413.1"/>
    <property type="molecule type" value="Genomic_DNA"/>
</dbReference>
<comment type="subunit">
    <text evidence="8">Component of the translation initiation factor 2B (eIF2B) complex which is a heterodecamer of two sets of five different subunits: alpha, beta, gamma, delta and epsilon. Subunits alpha, beta and delta comprise a regulatory subcomplex and subunits epsilon and gamma comprise a catalytic subcomplex. Within the complex, the hexameric regulatory complex resides at the center, with the two heterodimeric catalytic subcomplexes bound on opposite sides.</text>
</comment>
<evidence type="ECO:0000256" key="5">
    <source>
        <dbReference type="ARBA" id="ARBA00022917"/>
    </source>
</evidence>
<feature type="region of interest" description="Disordered" evidence="10">
    <location>
        <begin position="1"/>
        <end position="51"/>
    </location>
</feature>
<evidence type="ECO:0000256" key="6">
    <source>
        <dbReference type="ARBA" id="ARBA00044147"/>
    </source>
</evidence>
<dbReference type="AlphaFoldDB" id="A0ABD2Q765"/>
<evidence type="ECO:0000256" key="4">
    <source>
        <dbReference type="ARBA" id="ARBA00022540"/>
    </source>
</evidence>
<evidence type="ECO:0000256" key="7">
    <source>
        <dbReference type="ARBA" id="ARBA00044356"/>
    </source>
</evidence>
<dbReference type="InterPro" id="IPR042529">
    <property type="entry name" value="IF_2B-like_C"/>
</dbReference>
<dbReference type="InterPro" id="IPR000649">
    <property type="entry name" value="IF-2B-related"/>
</dbReference>
<comment type="similarity">
    <text evidence="2 9">Belongs to the eIF-2B alpha/beta/delta subunits family.</text>
</comment>
<evidence type="ECO:0000256" key="8">
    <source>
        <dbReference type="ARBA" id="ARBA00046432"/>
    </source>
</evidence>
<dbReference type="Gene3D" id="3.40.50.10470">
    <property type="entry name" value="Translation initiation factor eif-2b, domain 2"/>
    <property type="match status" value="1"/>
</dbReference>
<gene>
    <name evidence="11" type="ORF">Ciccas_005958</name>
</gene>
<name>A0ABD2Q765_9PLAT</name>
<evidence type="ECO:0000313" key="11">
    <source>
        <dbReference type="EMBL" id="KAL3315413.1"/>
    </source>
</evidence>
<keyword evidence="12" id="KW-1185">Reference proteome</keyword>
<dbReference type="Proteomes" id="UP001626550">
    <property type="component" value="Unassembled WGS sequence"/>
</dbReference>
<evidence type="ECO:0000313" key="12">
    <source>
        <dbReference type="Proteomes" id="UP001626550"/>
    </source>
</evidence>
<protein>
    <recommendedName>
        <fullName evidence="6">Translation initiation factor eIF2B subunit delta</fullName>
    </recommendedName>
    <alternativeName>
        <fullName evidence="7">eIF2B GDP-GTP exchange factor subunit delta</fullName>
    </alternativeName>
</protein>
<comment type="subcellular location">
    <subcellularLocation>
        <location evidence="1">Cytoplasm</location>
        <location evidence="1">Cytosol</location>
    </subcellularLocation>
</comment>
<organism evidence="11 12">
    <name type="scientific">Cichlidogyrus casuarinus</name>
    <dbReference type="NCBI Taxonomy" id="1844966"/>
    <lineage>
        <taxon>Eukaryota</taxon>
        <taxon>Metazoa</taxon>
        <taxon>Spiralia</taxon>
        <taxon>Lophotrochozoa</taxon>
        <taxon>Platyhelminthes</taxon>
        <taxon>Monogenea</taxon>
        <taxon>Monopisthocotylea</taxon>
        <taxon>Dactylogyridea</taxon>
        <taxon>Ancyrocephalidae</taxon>
        <taxon>Cichlidogyrus</taxon>
    </lineage>
</organism>
<dbReference type="PANTHER" id="PTHR10233:SF14">
    <property type="entry name" value="TRANSLATION INITIATION FACTOR EIF-2B SUBUNIT DELTA"/>
    <property type="match status" value="1"/>
</dbReference>
<dbReference type="PANTHER" id="PTHR10233">
    <property type="entry name" value="TRANSLATION INITIATION FACTOR EIF-2B"/>
    <property type="match status" value="1"/>
</dbReference>
<keyword evidence="3" id="KW-0963">Cytoplasm</keyword>
<dbReference type="GO" id="GO:0003743">
    <property type="term" value="F:translation initiation factor activity"/>
    <property type="evidence" value="ECO:0007669"/>
    <property type="project" value="UniProtKB-KW"/>
</dbReference>
<evidence type="ECO:0000256" key="3">
    <source>
        <dbReference type="ARBA" id="ARBA00022490"/>
    </source>
</evidence>
<dbReference type="GO" id="GO:0005829">
    <property type="term" value="C:cytosol"/>
    <property type="evidence" value="ECO:0007669"/>
    <property type="project" value="UniProtKB-SubCell"/>
</dbReference>
<feature type="compositionally biased region" description="Basic and acidic residues" evidence="10">
    <location>
        <begin position="16"/>
        <end position="28"/>
    </location>
</feature>
<reference evidence="11 12" key="1">
    <citation type="submission" date="2024-11" db="EMBL/GenBank/DDBJ databases">
        <title>Adaptive evolution of stress response genes in parasites aligns with host niche diversity.</title>
        <authorList>
            <person name="Hahn C."/>
            <person name="Resl P."/>
        </authorList>
    </citation>
    <scope>NUCLEOTIDE SEQUENCE [LARGE SCALE GENOMIC DNA]</scope>
    <source>
        <strain evidence="11">EGGRZ-B1_66</strain>
        <tissue evidence="11">Body</tissue>
    </source>
</reference>
<evidence type="ECO:0000256" key="1">
    <source>
        <dbReference type="ARBA" id="ARBA00004514"/>
    </source>
</evidence>
<keyword evidence="4" id="KW-0396">Initiation factor</keyword>
<evidence type="ECO:0000256" key="2">
    <source>
        <dbReference type="ARBA" id="ARBA00007251"/>
    </source>
</evidence>
<dbReference type="InterPro" id="IPR037171">
    <property type="entry name" value="NagB/RpiA_transferase-like"/>
</dbReference>
<evidence type="ECO:0000256" key="9">
    <source>
        <dbReference type="RuleBase" id="RU003814"/>
    </source>
</evidence>
<keyword evidence="5" id="KW-0648">Protein biosynthesis</keyword>
<dbReference type="Pfam" id="PF01008">
    <property type="entry name" value="IF-2B"/>
    <property type="match status" value="1"/>
</dbReference>
<dbReference type="SUPFAM" id="SSF100950">
    <property type="entry name" value="NagB/RpiA/CoA transferase-like"/>
    <property type="match status" value="1"/>
</dbReference>